<feature type="transmembrane region" description="Helical" evidence="1">
    <location>
        <begin position="5"/>
        <end position="23"/>
    </location>
</feature>
<keyword evidence="1" id="KW-1133">Transmembrane helix</keyword>
<dbReference type="AlphaFoldDB" id="A0AAX2RIZ2"/>
<evidence type="ECO:0000313" key="3">
    <source>
        <dbReference type="Proteomes" id="UP000298234"/>
    </source>
</evidence>
<organism evidence="2 3">
    <name type="scientific">Burkholderia cepacia</name>
    <name type="common">Pseudomonas cepacia</name>
    <dbReference type="NCBI Taxonomy" id="292"/>
    <lineage>
        <taxon>Bacteria</taxon>
        <taxon>Pseudomonadati</taxon>
        <taxon>Pseudomonadota</taxon>
        <taxon>Betaproteobacteria</taxon>
        <taxon>Burkholderiales</taxon>
        <taxon>Burkholderiaceae</taxon>
        <taxon>Burkholderia</taxon>
        <taxon>Burkholderia cepacia complex</taxon>
    </lineage>
</organism>
<proteinExistence type="predicted"/>
<keyword evidence="1" id="KW-0812">Transmembrane</keyword>
<gene>
    <name evidence="2" type="ORF">E3D37_28880</name>
</gene>
<dbReference type="RefSeq" id="WP_134255054.1">
    <property type="nucleotide sequence ID" value="NZ_SNSF01000011.1"/>
</dbReference>
<dbReference type="EMBL" id="SNSQ01000040">
    <property type="protein sequence ID" value="TEU40320.1"/>
    <property type="molecule type" value="Genomic_DNA"/>
</dbReference>
<evidence type="ECO:0000256" key="1">
    <source>
        <dbReference type="SAM" id="Phobius"/>
    </source>
</evidence>
<dbReference type="Proteomes" id="UP000298234">
    <property type="component" value="Unassembled WGS sequence"/>
</dbReference>
<reference evidence="2 3" key="1">
    <citation type="submission" date="2019-03" db="EMBL/GenBank/DDBJ databases">
        <title>Burkholderia cepacia outbreak.</title>
        <authorList>
            <person name="Farzana R."/>
            <person name="Walsh T.R."/>
        </authorList>
    </citation>
    <scope>NUCLEOTIDE SEQUENCE [LARGE SCALE GENOMIC DNA]</scope>
    <source>
        <strain evidence="3">d13</strain>
    </source>
</reference>
<keyword evidence="1" id="KW-0472">Membrane</keyword>
<protein>
    <submittedName>
        <fullName evidence="2">Uncharacterized protein</fullName>
    </submittedName>
</protein>
<comment type="caution">
    <text evidence="2">The sequence shown here is derived from an EMBL/GenBank/DDBJ whole genome shotgun (WGS) entry which is preliminary data.</text>
</comment>
<evidence type="ECO:0000313" key="2">
    <source>
        <dbReference type="EMBL" id="TEU40320.1"/>
    </source>
</evidence>
<feature type="transmembrane region" description="Helical" evidence="1">
    <location>
        <begin position="35"/>
        <end position="55"/>
    </location>
</feature>
<name>A0AAX2RIZ2_BURCE</name>
<accession>A0AAX2RIZ2</accession>
<sequence>MERGLYKYVAMVLSAIAGITGYYEIPWAEMTKGDWASWVQAVGSILAIAGTYYIARDQAKRQIEQQSRADSLAHLAEGELVEIICRDARDAVTVASEYISNYRNGPIFNFDLDRLSDVQLSIRNLYGRSVPSVLLPRIVVTQRIVTYTIRAVQQRQGVSTSLNLDTRTKASERQRVAELTLREIENWVLAERNRLGVKPLTIPESDKP</sequence>